<dbReference type="InterPro" id="IPR003812">
    <property type="entry name" value="Fido"/>
</dbReference>
<feature type="domain" description="Fido" evidence="1">
    <location>
        <begin position="4"/>
        <end position="79"/>
    </location>
</feature>
<evidence type="ECO:0000313" key="3">
    <source>
        <dbReference type="Proteomes" id="UP000658127"/>
    </source>
</evidence>
<dbReference type="Pfam" id="PF02661">
    <property type="entry name" value="Fic"/>
    <property type="match status" value="1"/>
</dbReference>
<reference evidence="3" key="1">
    <citation type="journal article" date="2019" name="Int. J. Syst. Evol. Microbiol.">
        <title>The Global Catalogue of Microorganisms (GCM) 10K type strain sequencing project: providing services to taxonomists for standard genome sequencing and annotation.</title>
        <authorList>
            <consortium name="The Broad Institute Genomics Platform"/>
            <consortium name="The Broad Institute Genome Sequencing Center for Infectious Disease"/>
            <person name="Wu L."/>
            <person name="Ma J."/>
        </authorList>
    </citation>
    <scope>NUCLEOTIDE SEQUENCE [LARGE SCALE GENOMIC DNA]</scope>
    <source>
        <strain evidence="3">CGMCC 4.7329</strain>
    </source>
</reference>
<dbReference type="EMBL" id="BMNE01000002">
    <property type="protein sequence ID" value="GGN76271.1"/>
    <property type="molecule type" value="Genomic_DNA"/>
</dbReference>
<dbReference type="Proteomes" id="UP000658127">
    <property type="component" value="Unassembled WGS sequence"/>
</dbReference>
<dbReference type="RefSeq" id="WP_189026567.1">
    <property type="nucleotide sequence ID" value="NZ_BMNE01000002.1"/>
</dbReference>
<comment type="caution">
    <text evidence="2">The sequence shown here is derived from an EMBL/GenBank/DDBJ whole genome shotgun (WGS) entry which is preliminary data.</text>
</comment>
<gene>
    <name evidence="2" type="ORF">GCM10011610_21480</name>
</gene>
<sequence>MRPEALIKCNQRVTEGAGAIRDLGLVAAAATRADQIVLGREAYPTPELKAAAVFQSVIRDQAFTEGNKMTAWVAVRLLLGCYGIVPGIEPTAVVALIDAVATERTEVAWIATQFAVRPHVAPASSTA</sequence>
<evidence type="ECO:0000313" key="2">
    <source>
        <dbReference type="EMBL" id="GGN76271.1"/>
    </source>
</evidence>
<accession>A0ABQ2K957</accession>
<protein>
    <recommendedName>
        <fullName evidence="1">Fido domain-containing protein</fullName>
    </recommendedName>
</protein>
<evidence type="ECO:0000259" key="1">
    <source>
        <dbReference type="Pfam" id="PF02661"/>
    </source>
</evidence>
<organism evidence="2 3">
    <name type="scientific">Nocardia rhizosphaerihabitans</name>
    <dbReference type="NCBI Taxonomy" id="1691570"/>
    <lineage>
        <taxon>Bacteria</taxon>
        <taxon>Bacillati</taxon>
        <taxon>Actinomycetota</taxon>
        <taxon>Actinomycetes</taxon>
        <taxon>Mycobacteriales</taxon>
        <taxon>Nocardiaceae</taxon>
        <taxon>Nocardia</taxon>
    </lineage>
</organism>
<name>A0ABQ2K957_9NOCA</name>
<proteinExistence type="predicted"/>
<dbReference type="Gene3D" id="1.20.120.1870">
    <property type="entry name" value="Fic/DOC protein, Fido domain"/>
    <property type="match status" value="1"/>
</dbReference>
<keyword evidence="3" id="KW-1185">Reference proteome</keyword>
<dbReference type="InterPro" id="IPR053737">
    <property type="entry name" value="Type_II_TA_Toxin"/>
</dbReference>